<feature type="compositionally biased region" description="Low complexity" evidence="4">
    <location>
        <begin position="372"/>
        <end position="395"/>
    </location>
</feature>
<keyword evidence="1" id="KW-0677">Repeat</keyword>
<keyword evidence="2 3" id="KW-0040">ANK repeat</keyword>
<dbReference type="InterPro" id="IPR036770">
    <property type="entry name" value="Ankyrin_rpt-contain_sf"/>
</dbReference>
<feature type="repeat" description="ANK" evidence="3">
    <location>
        <begin position="246"/>
        <end position="278"/>
    </location>
</feature>
<dbReference type="AlphaFoldDB" id="A0A2V0NQT4"/>
<dbReference type="STRING" id="307507.A0A2V0NQT4"/>
<evidence type="ECO:0000256" key="2">
    <source>
        <dbReference type="ARBA" id="ARBA00023043"/>
    </source>
</evidence>
<name>A0A2V0NQT4_9CHLO</name>
<gene>
    <name evidence="5" type="ORF">Rsub_02829</name>
</gene>
<evidence type="ECO:0000256" key="3">
    <source>
        <dbReference type="PROSITE-ProRule" id="PRU00023"/>
    </source>
</evidence>
<evidence type="ECO:0000313" key="5">
    <source>
        <dbReference type="EMBL" id="GBF89659.1"/>
    </source>
</evidence>
<feature type="compositionally biased region" description="Basic and acidic residues" evidence="4">
    <location>
        <begin position="422"/>
        <end position="432"/>
    </location>
</feature>
<evidence type="ECO:0000256" key="4">
    <source>
        <dbReference type="SAM" id="MobiDB-lite"/>
    </source>
</evidence>
<keyword evidence="6" id="KW-1185">Reference proteome</keyword>
<dbReference type="PANTHER" id="PTHR24198:SF165">
    <property type="entry name" value="ANKYRIN REPEAT-CONTAINING PROTEIN-RELATED"/>
    <property type="match status" value="1"/>
</dbReference>
<protein>
    <submittedName>
        <fullName evidence="5">Uncharacterized protein</fullName>
    </submittedName>
</protein>
<evidence type="ECO:0000313" key="6">
    <source>
        <dbReference type="Proteomes" id="UP000247498"/>
    </source>
</evidence>
<feature type="compositionally biased region" description="Pro residues" evidence="4">
    <location>
        <begin position="396"/>
        <end position="411"/>
    </location>
</feature>
<dbReference type="InterPro" id="IPR002110">
    <property type="entry name" value="Ankyrin_rpt"/>
</dbReference>
<feature type="region of interest" description="Disordered" evidence="4">
    <location>
        <begin position="364"/>
        <end position="438"/>
    </location>
</feature>
<feature type="repeat" description="ANK" evidence="3">
    <location>
        <begin position="74"/>
        <end position="106"/>
    </location>
</feature>
<proteinExistence type="predicted"/>
<dbReference type="PROSITE" id="PS50088">
    <property type="entry name" value="ANK_REPEAT"/>
    <property type="match status" value="2"/>
</dbReference>
<reference evidence="5 6" key="1">
    <citation type="journal article" date="2018" name="Sci. Rep.">
        <title>Raphidocelis subcapitata (=Pseudokirchneriella subcapitata) provides an insight into genome evolution and environmental adaptations in the Sphaeropleales.</title>
        <authorList>
            <person name="Suzuki S."/>
            <person name="Yamaguchi H."/>
            <person name="Nakajima N."/>
            <person name="Kawachi M."/>
        </authorList>
    </citation>
    <scope>NUCLEOTIDE SEQUENCE [LARGE SCALE GENOMIC DNA]</scope>
    <source>
        <strain evidence="5 6">NIES-35</strain>
    </source>
</reference>
<dbReference type="OrthoDB" id="426293at2759"/>
<dbReference type="PANTHER" id="PTHR24198">
    <property type="entry name" value="ANKYRIN REPEAT AND PROTEIN KINASE DOMAIN-CONTAINING PROTEIN"/>
    <property type="match status" value="1"/>
</dbReference>
<organism evidence="5 6">
    <name type="scientific">Raphidocelis subcapitata</name>
    <dbReference type="NCBI Taxonomy" id="307507"/>
    <lineage>
        <taxon>Eukaryota</taxon>
        <taxon>Viridiplantae</taxon>
        <taxon>Chlorophyta</taxon>
        <taxon>core chlorophytes</taxon>
        <taxon>Chlorophyceae</taxon>
        <taxon>CS clade</taxon>
        <taxon>Sphaeropleales</taxon>
        <taxon>Selenastraceae</taxon>
        <taxon>Raphidocelis</taxon>
    </lineage>
</organism>
<evidence type="ECO:0000256" key="1">
    <source>
        <dbReference type="ARBA" id="ARBA00022737"/>
    </source>
</evidence>
<dbReference type="InParanoid" id="A0A2V0NQT4"/>
<dbReference type="Pfam" id="PF00023">
    <property type="entry name" value="Ank"/>
    <property type="match status" value="1"/>
</dbReference>
<sequence>MPRTVLKPLAKWTRDVQEWWRWAQFESAEEAAAHYMEAWGPEQALSIALRDAAPLALVAELARSGARADALDAQGSTPLHHAVRHMPEMLPLLLLPAGADPQAQDAEGRTALDLALELRAWSAVPPLLRADPAQLARRHATALISGAIADGAGDQEILATIGLAGACGRRCGDGTEATPPDWLVARLQPQQQRAGAAAAGAPPPRCGRRLVWKPLHLALLHGRPQVAAALVKFMQADVNEPLPGPRARRPLAWAAAERDASLVAALLSVGADPQAADARGETAFQICMRRCSADADAPPQPPPSRALPARLRALAARWRRGLRGELRGQHAPSGGSAPPMSHDEWSRVTVGALRYMMLKATGRLPQQGGTGAAWSVSAAAGGTTPRSPAARSRGSPSPPPSAPPALPPPPLLGRASPSLEHLSLDHPRRRGSEPLMDWPPRIDASFEAAAMGWEADRDGGALVADTQWHAGALGAYSDSDGDDSNSWCGADERAGGCPPIAVTGGYAYRASDGAAGGGSCSSGEGEEGCEEVGEALYAAVFDWKAHTAEARDYYGRLIGPGTGRHAPAMAKRDSMC</sequence>
<accession>A0A2V0NQT4</accession>
<dbReference type="Gene3D" id="1.25.40.20">
    <property type="entry name" value="Ankyrin repeat-containing domain"/>
    <property type="match status" value="2"/>
</dbReference>
<dbReference type="Proteomes" id="UP000247498">
    <property type="component" value="Unassembled WGS sequence"/>
</dbReference>
<comment type="caution">
    <text evidence="5">The sequence shown here is derived from an EMBL/GenBank/DDBJ whole genome shotgun (WGS) entry which is preliminary data.</text>
</comment>
<dbReference type="PROSITE" id="PS50297">
    <property type="entry name" value="ANK_REP_REGION"/>
    <property type="match status" value="1"/>
</dbReference>
<dbReference type="SMART" id="SM00248">
    <property type="entry name" value="ANK"/>
    <property type="match status" value="3"/>
</dbReference>
<dbReference type="EMBL" id="BDRX01000012">
    <property type="protein sequence ID" value="GBF89659.1"/>
    <property type="molecule type" value="Genomic_DNA"/>
</dbReference>
<dbReference type="SUPFAM" id="SSF48403">
    <property type="entry name" value="Ankyrin repeat"/>
    <property type="match status" value="2"/>
</dbReference>